<dbReference type="EC" id="2.7.8.28" evidence="3"/>
<dbReference type="Proteomes" id="UP000465812">
    <property type="component" value="Chromosome"/>
</dbReference>
<reference evidence="4 5" key="1">
    <citation type="journal article" date="2019" name="Emerg. Microbes Infect.">
        <title>Comprehensive subspecies identification of 175 nontuberculous mycobacteria species based on 7547 genomic profiles.</title>
        <authorList>
            <person name="Matsumoto Y."/>
            <person name="Kinjo T."/>
            <person name="Motooka D."/>
            <person name="Nabeya D."/>
            <person name="Jung N."/>
            <person name="Uechi K."/>
            <person name="Horii T."/>
            <person name="Iida T."/>
            <person name="Fujita J."/>
            <person name="Nakamura S."/>
        </authorList>
    </citation>
    <scope>NUCLEOTIDE SEQUENCE [LARGE SCALE GENOMIC DNA]</scope>
    <source>
        <strain evidence="4 5">JCM 18113</strain>
    </source>
</reference>
<sequence length="348" mass="37118">MGPPQHRHRAVLSCNVKVTVLVGGVGGARFLLGVQQLFGLGQFHTQQHPDTEAGSHDLTAIVNVGDDAWIHGLRVCPDLDTCMYTLGGGVDPERGWGHRDETWHAKEELARYGVQPDWFGLGDRDLGTHLVRTQMLNAGYPLSQITTALCDRWQPGARLLPASDDRCETHVVITDPDDGGRRAIHFQEWWVRYRAQVPTHSFAFVGAEKAAATTDATAAIADADVILLAPSNPVVSVGAILAIPGIRGALRAARAPIVGYSPIIGGKPLRGMADACLSVIGVESTAEAVGRHYGARRDTGILDGWLVSEDDRADVDGVAVRAVPLVMTDAEATAEMVRAGLDLAGVTP</sequence>
<dbReference type="EMBL" id="AP022590">
    <property type="protein sequence ID" value="BBY38753.1"/>
    <property type="molecule type" value="Genomic_DNA"/>
</dbReference>
<comment type="pathway">
    <text evidence="3">Cofactor biosynthesis; coenzyme F420 biosynthesis.</text>
</comment>
<organism evidence="4 5">
    <name type="scientific">Mycobacterium mantenii</name>
    <dbReference type="NCBI Taxonomy" id="560555"/>
    <lineage>
        <taxon>Bacteria</taxon>
        <taxon>Bacillati</taxon>
        <taxon>Actinomycetota</taxon>
        <taxon>Actinomycetes</taxon>
        <taxon>Mycobacteriales</taxon>
        <taxon>Mycobacteriaceae</taxon>
        <taxon>Mycobacterium</taxon>
        <taxon>Mycobacterium avium complex (MAC)</taxon>
    </lineage>
</organism>
<comment type="catalytic activity">
    <reaction evidence="3">
        <text>enolpyruvoyl-2-diphospho-5'-guanosine + 7,8-didemethyl-8-hydroxy-5-deazariboflavin = dehydro coenzyme F420-0 + GMP + H(+)</text>
        <dbReference type="Rhea" id="RHEA:27510"/>
        <dbReference type="ChEBI" id="CHEBI:15378"/>
        <dbReference type="ChEBI" id="CHEBI:58115"/>
        <dbReference type="ChEBI" id="CHEBI:59904"/>
        <dbReference type="ChEBI" id="CHEBI:143701"/>
        <dbReference type="ChEBI" id="CHEBI:143705"/>
        <dbReference type="EC" id="2.7.8.28"/>
    </reaction>
</comment>
<evidence type="ECO:0000256" key="2">
    <source>
        <dbReference type="ARBA" id="ARBA00022842"/>
    </source>
</evidence>
<dbReference type="HAMAP" id="MF_01257">
    <property type="entry name" value="CofD"/>
    <property type="match status" value="1"/>
</dbReference>
<evidence type="ECO:0000256" key="1">
    <source>
        <dbReference type="ARBA" id="ARBA00022679"/>
    </source>
</evidence>
<dbReference type="InterPro" id="IPR010115">
    <property type="entry name" value="FbiA/CofD"/>
</dbReference>
<protein>
    <recommendedName>
        <fullName evidence="3">Phosphoenolpyruvate transferase</fullName>
        <ecNumber evidence="3">2.7.8.28</ecNumber>
    </recommendedName>
    <alternativeName>
        <fullName evidence="3">EPPG:FO PEP transferase</fullName>
    </alternativeName>
</protein>
<comment type="cofactor">
    <cofactor evidence="3">
        <name>Mg(2+)</name>
        <dbReference type="ChEBI" id="CHEBI:18420"/>
    </cofactor>
</comment>
<evidence type="ECO:0000313" key="5">
    <source>
        <dbReference type="Proteomes" id="UP000465812"/>
    </source>
</evidence>
<dbReference type="Gene3D" id="1.10.8.240">
    <property type="entry name" value="CofD-like domain"/>
    <property type="match status" value="1"/>
</dbReference>
<dbReference type="Pfam" id="PF01933">
    <property type="entry name" value="CofD"/>
    <property type="match status" value="1"/>
</dbReference>
<proteinExistence type="inferred from homology"/>
<dbReference type="PANTHER" id="PTHR43007:SF1">
    <property type="entry name" value="2-PHOSPHO-L-LACTATE TRANSFERASE"/>
    <property type="match status" value="1"/>
</dbReference>
<dbReference type="InterPro" id="IPR038136">
    <property type="entry name" value="CofD-like_dom_sf"/>
</dbReference>
<comment type="caution">
    <text evidence="3">Lacks conserved residue(s) required for the propagation of feature annotation.</text>
</comment>
<dbReference type="Gene3D" id="3.40.50.10680">
    <property type="entry name" value="CofD-like domains"/>
    <property type="match status" value="1"/>
</dbReference>
<dbReference type="SUPFAM" id="SSF142338">
    <property type="entry name" value="CofD-like"/>
    <property type="match status" value="1"/>
</dbReference>
<comment type="subunit">
    <text evidence="3">Homodimer.</text>
</comment>
<comment type="similarity">
    <text evidence="3">Belongs to the CofD family.</text>
</comment>
<comment type="function">
    <text evidence="3">Catalyzes the transfer of the phosphoenolpyruvate moiety from enoylpyruvoyl-2-diphospho-5'-guanosine (EPPG) to 7,8-didemethyl-8-hydroxy-5-deazariboflavin (FO) with the formation of dehydro coenzyme F420-0 and GMP.</text>
</comment>
<name>A0ABM7JTU8_MYCNT</name>
<feature type="binding site" evidence="3">
    <location>
        <position position="80"/>
    </location>
    <ligand>
        <name>7,8-didemethyl-8-hydroxy-5-deazariboflavin</name>
        <dbReference type="ChEBI" id="CHEBI:59904"/>
    </ligand>
</feature>
<accession>A0ABM7JTU8</accession>
<dbReference type="NCBIfam" id="TIGR01819">
    <property type="entry name" value="F420_cofD"/>
    <property type="match status" value="1"/>
</dbReference>
<dbReference type="GO" id="GO:0016740">
    <property type="term" value="F:transferase activity"/>
    <property type="evidence" value="ECO:0007669"/>
    <property type="project" value="UniProtKB-KW"/>
</dbReference>
<evidence type="ECO:0000256" key="3">
    <source>
        <dbReference type="HAMAP-Rule" id="MF_01257"/>
    </source>
</evidence>
<keyword evidence="2 3" id="KW-0460">Magnesium</keyword>
<keyword evidence="5" id="KW-1185">Reference proteome</keyword>
<gene>
    <name evidence="4" type="primary">cofD</name>
    <name evidence="3" type="synonym">fbiA</name>
    <name evidence="4" type="ORF">MMAN_28870</name>
</gene>
<evidence type="ECO:0000313" key="4">
    <source>
        <dbReference type="EMBL" id="BBY38753.1"/>
    </source>
</evidence>
<keyword evidence="1 3" id="KW-0808">Transferase</keyword>
<dbReference type="InterPro" id="IPR002882">
    <property type="entry name" value="CofD"/>
</dbReference>
<dbReference type="PANTHER" id="PTHR43007">
    <property type="entry name" value="2-PHOSPHO-L-LACTATE TRANSFERASE"/>
    <property type="match status" value="1"/>
</dbReference>